<dbReference type="EMBL" id="CP030139">
    <property type="protein sequence ID" value="AZB71353.1"/>
    <property type="molecule type" value="Genomic_DNA"/>
</dbReference>
<dbReference type="AlphaFoldDB" id="A0AAN1UTB6"/>
<organism evidence="1 2">
    <name type="scientific">Synechococcus elongatus PCC 11801</name>
    <dbReference type="NCBI Taxonomy" id="2219813"/>
    <lineage>
        <taxon>Bacteria</taxon>
        <taxon>Bacillati</taxon>
        <taxon>Cyanobacteriota</taxon>
        <taxon>Cyanophyceae</taxon>
        <taxon>Synechococcales</taxon>
        <taxon>Synechococcaceae</taxon>
        <taxon>Synechococcus</taxon>
    </lineage>
</organism>
<dbReference type="RefSeq" id="WP_208674592.1">
    <property type="nucleotide sequence ID" value="NZ_CP030139.2"/>
</dbReference>
<dbReference type="Proteomes" id="UP000267249">
    <property type="component" value="Chromosome"/>
</dbReference>
<sequence length="123" mass="13956">MPALSCHQTASILPLQRQNWLLGAIAVLFLWLGPWMMPQAIAAPCRTIAGDRICIEQITRSAKNYWEYRLTLSRNGQRQAPAIYNCRDRYWQQAGQSQAFAEDGIGDWLCRTLSARSSEGKKV</sequence>
<reference evidence="1 2" key="1">
    <citation type="journal article" date="2018" name="Sci. Rep.">
        <title>Genome Features and Biochemical Characteristics of a Robust, Fast Growing and Naturally Transformable Cyanobacterium Synechococcus elongatus PCC 11801 Isolated from India.</title>
        <authorList>
            <person name="Jaiswal D."/>
            <person name="Sengupta A."/>
            <person name="Sohoni S."/>
            <person name="Sengupta S."/>
            <person name="Phadnavis A.G."/>
            <person name="Pakrasi H.B."/>
            <person name="Wangikar P.P."/>
        </authorList>
    </citation>
    <scope>NUCLEOTIDE SEQUENCE [LARGE SCALE GENOMIC DNA]</scope>
    <source>
        <strain evidence="1 2">PCC 11801</strain>
    </source>
</reference>
<gene>
    <name evidence="1" type="ORF">DOP62_00185</name>
</gene>
<evidence type="ECO:0000313" key="2">
    <source>
        <dbReference type="Proteomes" id="UP000267249"/>
    </source>
</evidence>
<evidence type="ECO:0000313" key="1">
    <source>
        <dbReference type="EMBL" id="AZB71353.1"/>
    </source>
</evidence>
<proteinExistence type="predicted"/>
<name>A0AAN1UTB6_SYNEL</name>
<protein>
    <submittedName>
        <fullName evidence="1">Uncharacterized protein</fullName>
    </submittedName>
</protein>
<accession>A0AAN1UTB6</accession>